<gene>
    <name evidence="1" type="ORF">TAV_000159400</name>
</gene>
<sequence length="247" mass="28515">MEQFINIKLQYITTIFPYSFIGEVINSYENWNNKYVIGFIGMNSRIINDIIELQPINQVSILPNDIKIDTKIIVNNLKPLITSLLCDYLYLKTNENEIIIIISPNWDILNKWTRHPFFKHQSFKNKSNKIILRSIKCEEINEDIMKITSGYGASAILILDGTIEAFSTNQVTLHRQILLSTGIGGRIVWCNEIEQIDPCECKCLYSKGISLSFFNPKSIFNTNSYQGIIQHSILLFLKHINTLYLSN</sequence>
<evidence type="ECO:0000313" key="1">
    <source>
        <dbReference type="EMBL" id="SVP91457.1"/>
    </source>
</evidence>
<protein>
    <submittedName>
        <fullName evidence="1">Uncharacterized protein</fullName>
    </submittedName>
</protein>
<reference evidence="1" key="1">
    <citation type="submission" date="2018-07" db="EMBL/GenBank/DDBJ databases">
        <authorList>
            <person name="Quirk P.G."/>
            <person name="Krulwich T.A."/>
        </authorList>
    </citation>
    <scope>NUCLEOTIDE SEQUENCE</scope>
    <source>
        <strain evidence="1">Anand</strain>
    </source>
</reference>
<organism evidence="1">
    <name type="scientific">Theileria annulata</name>
    <dbReference type="NCBI Taxonomy" id="5874"/>
    <lineage>
        <taxon>Eukaryota</taxon>
        <taxon>Sar</taxon>
        <taxon>Alveolata</taxon>
        <taxon>Apicomplexa</taxon>
        <taxon>Aconoidasida</taxon>
        <taxon>Piroplasmida</taxon>
        <taxon>Theileriidae</taxon>
        <taxon>Theileria</taxon>
    </lineage>
</organism>
<dbReference type="VEuPathDB" id="PiroplasmaDB:TA13920"/>
<dbReference type="EMBL" id="UIVS01000002">
    <property type="protein sequence ID" value="SVP91457.1"/>
    <property type="molecule type" value="Genomic_DNA"/>
</dbReference>
<name>A0A3B0MMY4_THEAN</name>
<dbReference type="VEuPathDB" id="PiroplasmaDB:TA13925"/>
<proteinExistence type="predicted"/>
<dbReference type="AlphaFoldDB" id="A0A3B0MMY4"/>
<accession>A0A3B0MMY4</accession>